<accession>A0ACB7VVM9</accession>
<organism evidence="1 2">
    <name type="scientific">Dioscorea alata</name>
    <name type="common">Purple yam</name>
    <dbReference type="NCBI Taxonomy" id="55571"/>
    <lineage>
        <taxon>Eukaryota</taxon>
        <taxon>Viridiplantae</taxon>
        <taxon>Streptophyta</taxon>
        <taxon>Embryophyta</taxon>
        <taxon>Tracheophyta</taxon>
        <taxon>Spermatophyta</taxon>
        <taxon>Magnoliopsida</taxon>
        <taxon>Liliopsida</taxon>
        <taxon>Dioscoreales</taxon>
        <taxon>Dioscoreaceae</taxon>
        <taxon>Dioscorea</taxon>
    </lineage>
</organism>
<comment type="caution">
    <text evidence="1">The sequence shown here is derived from an EMBL/GenBank/DDBJ whole genome shotgun (WGS) entry which is preliminary data.</text>
</comment>
<name>A0ACB7VVM9_DIOAL</name>
<evidence type="ECO:0000313" key="2">
    <source>
        <dbReference type="Proteomes" id="UP000827976"/>
    </source>
</evidence>
<evidence type="ECO:0000313" key="1">
    <source>
        <dbReference type="EMBL" id="KAH7678802.1"/>
    </source>
</evidence>
<sequence length="135" mass="14984">MASIPLPTFSFLSQSHLHCQQTPALKNPWSIGSHRARVRVRVKAGDLKGLEVLYDDGHGTVGISEFIDAMKDLNIWVKMKVDLSGGSARLIQACRRLGMPRSCCSCLVLMDMAWDSSLHHKALGRVLKFGACMFR</sequence>
<proteinExistence type="predicted"/>
<protein>
    <submittedName>
        <fullName evidence="1">Uncharacterized protein</fullName>
    </submittedName>
</protein>
<dbReference type="EMBL" id="CM037016">
    <property type="protein sequence ID" value="KAH7678802.1"/>
    <property type="molecule type" value="Genomic_DNA"/>
</dbReference>
<dbReference type="Proteomes" id="UP000827976">
    <property type="component" value="Chromosome 6"/>
</dbReference>
<keyword evidence="2" id="KW-1185">Reference proteome</keyword>
<reference evidence="2" key="1">
    <citation type="journal article" date="2022" name="Nat. Commun.">
        <title>Chromosome evolution and the genetic basis of agronomically important traits in greater yam.</title>
        <authorList>
            <person name="Bredeson J.V."/>
            <person name="Lyons J.B."/>
            <person name="Oniyinde I.O."/>
            <person name="Okereke N.R."/>
            <person name="Kolade O."/>
            <person name="Nnabue I."/>
            <person name="Nwadili C.O."/>
            <person name="Hribova E."/>
            <person name="Parker M."/>
            <person name="Nwogha J."/>
            <person name="Shu S."/>
            <person name="Carlson J."/>
            <person name="Kariba R."/>
            <person name="Muthemba S."/>
            <person name="Knop K."/>
            <person name="Barton G.J."/>
            <person name="Sherwood A.V."/>
            <person name="Lopez-Montes A."/>
            <person name="Asiedu R."/>
            <person name="Jamnadass R."/>
            <person name="Muchugi A."/>
            <person name="Goodstein D."/>
            <person name="Egesi C.N."/>
            <person name="Featherston J."/>
            <person name="Asfaw A."/>
            <person name="Simpson G.G."/>
            <person name="Dolezel J."/>
            <person name="Hendre P.S."/>
            <person name="Van Deynze A."/>
            <person name="Kumar P.L."/>
            <person name="Obidiegwu J.E."/>
            <person name="Bhattacharjee R."/>
            <person name="Rokhsar D.S."/>
        </authorList>
    </citation>
    <scope>NUCLEOTIDE SEQUENCE [LARGE SCALE GENOMIC DNA]</scope>
    <source>
        <strain evidence="2">cv. TDa95/00328</strain>
    </source>
</reference>
<gene>
    <name evidence="1" type="ORF">IHE45_06G020300</name>
</gene>